<dbReference type="EMBL" id="CAUOFW020004559">
    <property type="protein sequence ID" value="CAK9166236.1"/>
    <property type="molecule type" value="Genomic_DNA"/>
</dbReference>
<evidence type="ECO:0000313" key="3">
    <source>
        <dbReference type="Proteomes" id="UP001642360"/>
    </source>
</evidence>
<sequence length="96" mass="10113">MEIDSRVKGTGVVRVEILVLVVTVIGTGSHHLVVEEGQVVLSDLFPKGRHRAHTISTGIVRRVLPQNSPPPTDPGGGPISVAGHEMGALIAAFTEF</sequence>
<proteinExistence type="predicted"/>
<protein>
    <submittedName>
        <fullName evidence="2">Uncharacterized protein</fullName>
    </submittedName>
</protein>
<reference evidence="2 3" key="1">
    <citation type="submission" date="2024-02" db="EMBL/GenBank/DDBJ databases">
        <authorList>
            <person name="Vignale AGUSTIN F."/>
            <person name="Sosa J E."/>
            <person name="Modenutti C."/>
        </authorList>
    </citation>
    <scope>NUCLEOTIDE SEQUENCE [LARGE SCALE GENOMIC DNA]</scope>
</reference>
<keyword evidence="3" id="KW-1185">Reference proteome</keyword>
<organism evidence="2 3">
    <name type="scientific">Ilex paraguariensis</name>
    <name type="common">yerba mate</name>
    <dbReference type="NCBI Taxonomy" id="185542"/>
    <lineage>
        <taxon>Eukaryota</taxon>
        <taxon>Viridiplantae</taxon>
        <taxon>Streptophyta</taxon>
        <taxon>Embryophyta</taxon>
        <taxon>Tracheophyta</taxon>
        <taxon>Spermatophyta</taxon>
        <taxon>Magnoliopsida</taxon>
        <taxon>eudicotyledons</taxon>
        <taxon>Gunneridae</taxon>
        <taxon>Pentapetalae</taxon>
        <taxon>asterids</taxon>
        <taxon>campanulids</taxon>
        <taxon>Aquifoliales</taxon>
        <taxon>Aquifoliaceae</taxon>
        <taxon>Ilex</taxon>
    </lineage>
</organism>
<evidence type="ECO:0000313" key="2">
    <source>
        <dbReference type="EMBL" id="CAK9166236.1"/>
    </source>
</evidence>
<name>A0ABC8TA05_9AQUA</name>
<gene>
    <name evidence="2" type="ORF">ILEXP_LOCUS35442</name>
</gene>
<dbReference type="AlphaFoldDB" id="A0ABC8TA05"/>
<feature type="region of interest" description="Disordered" evidence="1">
    <location>
        <begin position="63"/>
        <end position="82"/>
    </location>
</feature>
<evidence type="ECO:0000256" key="1">
    <source>
        <dbReference type="SAM" id="MobiDB-lite"/>
    </source>
</evidence>
<comment type="caution">
    <text evidence="2">The sequence shown here is derived from an EMBL/GenBank/DDBJ whole genome shotgun (WGS) entry which is preliminary data.</text>
</comment>
<accession>A0ABC8TA05</accession>
<dbReference type="Proteomes" id="UP001642360">
    <property type="component" value="Unassembled WGS sequence"/>
</dbReference>